<dbReference type="Proteomes" id="UP000594261">
    <property type="component" value="Chromosome 2"/>
</dbReference>
<evidence type="ECO:0000256" key="1">
    <source>
        <dbReference type="ARBA" id="ARBA00022527"/>
    </source>
</evidence>
<accession>A0A7N2KWJ1</accession>
<evidence type="ECO:0000313" key="16">
    <source>
        <dbReference type="Proteomes" id="UP000594261"/>
    </source>
</evidence>
<dbReference type="InterPro" id="IPR008271">
    <property type="entry name" value="Ser/Thr_kinase_AS"/>
</dbReference>
<keyword evidence="8" id="KW-0675">Receptor</keyword>
<feature type="domain" description="Gnk2-homologous" evidence="14">
    <location>
        <begin position="27"/>
        <end position="135"/>
    </location>
</feature>
<evidence type="ECO:0000259" key="13">
    <source>
        <dbReference type="PROSITE" id="PS50011"/>
    </source>
</evidence>
<proteinExistence type="inferred from homology"/>
<dbReference type="PANTHER" id="PTHR47973">
    <property type="entry name" value="CYSTEINE-RICH RECEPTOR-LIKE PROTEIN KINASE 3"/>
    <property type="match status" value="1"/>
</dbReference>
<evidence type="ECO:0000256" key="12">
    <source>
        <dbReference type="SAM" id="Phobius"/>
    </source>
</evidence>
<evidence type="ECO:0000256" key="11">
    <source>
        <dbReference type="RuleBase" id="RU000304"/>
    </source>
</evidence>
<keyword evidence="12" id="KW-0472">Membrane</keyword>
<dbReference type="OMA" id="LEWYETI"/>
<keyword evidence="12" id="KW-1133">Transmembrane helix</keyword>
<evidence type="ECO:0000256" key="5">
    <source>
        <dbReference type="ARBA" id="ARBA00022741"/>
    </source>
</evidence>
<dbReference type="InterPro" id="IPR038408">
    <property type="entry name" value="GNK2_sf"/>
</dbReference>
<comment type="similarity">
    <text evidence="11">Belongs to the protein kinase superfamily.</text>
</comment>
<name>A0A7N2KWJ1_QUELO</name>
<dbReference type="SMART" id="SM00220">
    <property type="entry name" value="S_TKc"/>
    <property type="match status" value="1"/>
</dbReference>
<evidence type="ECO:0000256" key="6">
    <source>
        <dbReference type="ARBA" id="ARBA00022777"/>
    </source>
</evidence>
<organism evidence="15 16">
    <name type="scientific">Quercus lobata</name>
    <name type="common">Valley oak</name>
    <dbReference type="NCBI Taxonomy" id="97700"/>
    <lineage>
        <taxon>Eukaryota</taxon>
        <taxon>Viridiplantae</taxon>
        <taxon>Streptophyta</taxon>
        <taxon>Embryophyta</taxon>
        <taxon>Tracheophyta</taxon>
        <taxon>Spermatophyta</taxon>
        <taxon>Magnoliopsida</taxon>
        <taxon>eudicotyledons</taxon>
        <taxon>Gunneridae</taxon>
        <taxon>Pentapetalae</taxon>
        <taxon>rosids</taxon>
        <taxon>fabids</taxon>
        <taxon>Fagales</taxon>
        <taxon>Fagaceae</taxon>
        <taxon>Quercus</taxon>
    </lineage>
</organism>
<reference evidence="15" key="2">
    <citation type="submission" date="2021-01" db="UniProtKB">
        <authorList>
            <consortium name="EnsemblPlants"/>
        </authorList>
    </citation>
    <scope>IDENTIFICATION</scope>
</reference>
<keyword evidence="3" id="KW-0732">Signal</keyword>
<dbReference type="SUPFAM" id="SSF56112">
    <property type="entry name" value="Protein kinase-like (PK-like)"/>
    <property type="match status" value="1"/>
</dbReference>
<evidence type="ECO:0000256" key="9">
    <source>
        <dbReference type="ARBA" id="ARBA00023180"/>
    </source>
</evidence>
<dbReference type="FunFam" id="1.10.510.10:FF:001424">
    <property type="entry name" value="Protein kinase superfamily protein"/>
    <property type="match status" value="1"/>
</dbReference>
<evidence type="ECO:0000256" key="8">
    <source>
        <dbReference type="ARBA" id="ARBA00023170"/>
    </source>
</evidence>
<evidence type="ECO:0000259" key="14">
    <source>
        <dbReference type="PROSITE" id="PS51473"/>
    </source>
</evidence>
<evidence type="ECO:0000313" key="15">
    <source>
        <dbReference type="EnsemblPlants" id="QL02p054562:mrna"/>
    </source>
</evidence>
<dbReference type="Pfam" id="PF00069">
    <property type="entry name" value="Pkinase"/>
    <property type="match status" value="1"/>
</dbReference>
<evidence type="ECO:0000256" key="4">
    <source>
        <dbReference type="ARBA" id="ARBA00022737"/>
    </source>
</evidence>
<dbReference type="InterPro" id="IPR052059">
    <property type="entry name" value="CR_Ser/Thr_kinase"/>
</dbReference>
<dbReference type="InterPro" id="IPR000719">
    <property type="entry name" value="Prot_kinase_dom"/>
</dbReference>
<evidence type="ECO:0000256" key="2">
    <source>
        <dbReference type="ARBA" id="ARBA00022679"/>
    </source>
</evidence>
<dbReference type="AlphaFoldDB" id="A0A7N2KWJ1"/>
<dbReference type="InterPro" id="IPR011009">
    <property type="entry name" value="Kinase-like_dom_sf"/>
</dbReference>
<evidence type="ECO:0000256" key="3">
    <source>
        <dbReference type="ARBA" id="ARBA00022729"/>
    </source>
</evidence>
<keyword evidence="4" id="KW-0677">Repeat</keyword>
<dbReference type="Gene3D" id="1.10.510.10">
    <property type="entry name" value="Transferase(Phosphotransferase) domain 1"/>
    <property type="match status" value="1"/>
</dbReference>
<keyword evidence="12" id="KW-0812">Transmembrane</keyword>
<keyword evidence="9" id="KW-0325">Glycoprotein</keyword>
<dbReference type="InParanoid" id="A0A7N2KWJ1"/>
<dbReference type="Gene3D" id="3.30.200.20">
    <property type="entry name" value="Phosphorylase Kinase, domain 1"/>
    <property type="match status" value="1"/>
</dbReference>
<feature type="binding site" evidence="10">
    <location>
        <position position="252"/>
    </location>
    <ligand>
        <name>ATP</name>
        <dbReference type="ChEBI" id="CHEBI:30616"/>
    </ligand>
</feature>
<feature type="transmembrane region" description="Helical" evidence="12">
    <location>
        <begin position="159"/>
        <end position="180"/>
    </location>
</feature>
<dbReference type="PROSITE" id="PS51473">
    <property type="entry name" value="GNK2"/>
    <property type="match status" value="1"/>
</dbReference>
<keyword evidence="16" id="KW-1185">Reference proteome</keyword>
<dbReference type="InterPro" id="IPR017441">
    <property type="entry name" value="Protein_kinase_ATP_BS"/>
</dbReference>
<keyword evidence="2" id="KW-0808">Transferase</keyword>
<feature type="domain" description="Protein kinase" evidence="13">
    <location>
        <begin position="218"/>
        <end position="424"/>
    </location>
</feature>
<sequence length="424" mass="47102">MEVSYVANFIFMLFRYESNNFYDQTTLPGNQGLCENRTASQPTTFITAVEELLQDLQVATPKINGFFAASKKEIVGDSGEKVTVYGVAQCIETASESGCQDCLKPASNNIKVCLPGVYGRAIDAGCFMRYSDTPFFADNQTTNIDLFFENGGSSNKKKAIIGGVVGGVGALFIITLFALLKLSRRPKEDLRGDILGATELRGPVNYKYKDVKSATRNFSEGNKLGEGGFGDVYKGTLNNGKIVAVKKLAIGKSPKVKADFESEVKLISNVHHRNMIRLLGCCSKGPERLLVYEYMANSSLDKFLFGEKQGSLDWKQRNDIILGTARGLAYLHEEFHVCIIHRDIKTSNILLDDDLQPKIADFGLARLLPEDQSHLSKKFAGTLYVKLVKIILLWSLSLYLTTLHGLCITCIKFERRCHVRVRFP</sequence>
<dbReference type="PROSITE" id="PS00108">
    <property type="entry name" value="PROTEIN_KINASE_ST"/>
    <property type="match status" value="1"/>
</dbReference>
<dbReference type="InterPro" id="IPR002902">
    <property type="entry name" value="GNK2"/>
</dbReference>
<evidence type="ECO:0008006" key="17">
    <source>
        <dbReference type="Google" id="ProtNLM"/>
    </source>
</evidence>
<keyword evidence="5 10" id="KW-0547">Nucleotide-binding</keyword>
<dbReference type="Gramene" id="QL02p054562:mrna">
    <property type="protein sequence ID" value="QL02p054562:mrna"/>
    <property type="gene ID" value="QL02p054562"/>
</dbReference>
<keyword evidence="1 11" id="KW-0723">Serine/threonine-protein kinase</keyword>
<dbReference type="FunFam" id="3.30.430.20:FF:000017">
    <property type="entry name" value="Cysteine-rich receptor-like protein kinase 2"/>
    <property type="match status" value="1"/>
</dbReference>
<dbReference type="PROSITE" id="PS00107">
    <property type="entry name" value="PROTEIN_KINASE_ATP"/>
    <property type="match status" value="1"/>
</dbReference>
<dbReference type="CDD" id="cd23509">
    <property type="entry name" value="Gnk2-like"/>
    <property type="match status" value="1"/>
</dbReference>
<dbReference type="FunFam" id="3.30.200.20:FF:000177">
    <property type="entry name" value="Cysteine-rich receptor-like protein kinase 2"/>
    <property type="match status" value="1"/>
</dbReference>
<keyword evidence="6" id="KW-0418">Kinase</keyword>
<dbReference type="Gene3D" id="3.30.430.20">
    <property type="entry name" value="Gnk2 domain, C-X8-C-X2-C motif"/>
    <property type="match status" value="1"/>
</dbReference>
<protein>
    <recommendedName>
        <fullName evidence="17">Cysteine-rich receptor-like protein kinase 2</fullName>
    </recommendedName>
</protein>
<dbReference type="PROSITE" id="PS50011">
    <property type="entry name" value="PROTEIN_KINASE_DOM"/>
    <property type="match status" value="1"/>
</dbReference>
<dbReference type="GO" id="GO:0004674">
    <property type="term" value="F:protein serine/threonine kinase activity"/>
    <property type="evidence" value="ECO:0007669"/>
    <property type="project" value="UniProtKB-KW"/>
</dbReference>
<dbReference type="EnsemblPlants" id="QL02p054562:mrna">
    <property type="protein sequence ID" value="QL02p054562:mrna"/>
    <property type="gene ID" value="QL02p054562"/>
</dbReference>
<keyword evidence="7 10" id="KW-0067">ATP-binding</keyword>
<feature type="transmembrane region" description="Helical" evidence="12">
    <location>
        <begin position="387"/>
        <end position="406"/>
    </location>
</feature>
<reference evidence="16" key="1">
    <citation type="journal article" date="2016" name="G3 (Bethesda)">
        <title>First Draft Assembly and Annotation of the Genome of a California Endemic Oak Quercus lobata Nee (Fagaceae).</title>
        <authorList>
            <person name="Sork V.L."/>
            <person name="Fitz-Gibbon S.T."/>
            <person name="Puiu D."/>
            <person name="Crepeau M."/>
            <person name="Gugger P.F."/>
            <person name="Sherman R."/>
            <person name="Stevens K."/>
            <person name="Langley C.H."/>
            <person name="Pellegrini M."/>
            <person name="Salzberg S.L."/>
        </authorList>
    </citation>
    <scope>NUCLEOTIDE SEQUENCE [LARGE SCALE GENOMIC DNA]</scope>
    <source>
        <strain evidence="16">cv. SW786</strain>
    </source>
</reference>
<dbReference type="GO" id="GO:0005524">
    <property type="term" value="F:ATP binding"/>
    <property type="evidence" value="ECO:0007669"/>
    <property type="project" value="UniProtKB-UniRule"/>
</dbReference>
<evidence type="ECO:0000256" key="7">
    <source>
        <dbReference type="ARBA" id="ARBA00022840"/>
    </source>
</evidence>
<dbReference type="Pfam" id="PF01657">
    <property type="entry name" value="Stress-antifung"/>
    <property type="match status" value="1"/>
</dbReference>
<evidence type="ECO:0000256" key="10">
    <source>
        <dbReference type="PROSITE-ProRule" id="PRU10141"/>
    </source>
</evidence>